<evidence type="ECO:0000259" key="2">
    <source>
        <dbReference type="Pfam" id="PF13240"/>
    </source>
</evidence>
<sequence>MFCSNCGTKIEEGDKFCKKCRREQRLAVTDNEKVDENDFVESENQHDDINDIENENEMIASEASEVITIKKESFLKKIFKGVGVGGLVVGGGFLYISFTILQFLFIAFAGLSMIGLAISLFSEGSIIWGLVALFIGTPIAIGLASYFFIFFLVLAILALIIWGIVSIFGFDVSFGSVWDGIWLVIKVLILGGMAFFGISAFIEAVKNKDVLSFFKENWFYILIFLFLLWLFF</sequence>
<keyword evidence="1" id="KW-1133">Transmembrane helix</keyword>
<feature type="transmembrane region" description="Helical" evidence="1">
    <location>
        <begin position="147"/>
        <end position="169"/>
    </location>
</feature>
<keyword evidence="1" id="KW-0472">Membrane</keyword>
<evidence type="ECO:0000313" key="3">
    <source>
        <dbReference type="EMBL" id="PJA02093.1"/>
    </source>
</evidence>
<keyword evidence="1" id="KW-0812">Transmembrane</keyword>
<dbReference type="InterPro" id="IPR026870">
    <property type="entry name" value="Zinc_ribbon_dom"/>
</dbReference>
<name>A0A2M7VJW6_9BACT</name>
<proteinExistence type="predicted"/>
<feature type="transmembrane region" description="Helical" evidence="1">
    <location>
        <begin position="104"/>
        <end position="135"/>
    </location>
</feature>
<dbReference type="AlphaFoldDB" id="A0A2M7VJW6"/>
<dbReference type="EMBL" id="PFPS01000109">
    <property type="protein sequence ID" value="PJA02093.1"/>
    <property type="molecule type" value="Genomic_DNA"/>
</dbReference>
<evidence type="ECO:0000313" key="4">
    <source>
        <dbReference type="Proteomes" id="UP000231469"/>
    </source>
</evidence>
<feature type="transmembrane region" description="Helical" evidence="1">
    <location>
        <begin position="214"/>
        <end position="231"/>
    </location>
</feature>
<feature type="transmembrane region" description="Helical" evidence="1">
    <location>
        <begin position="181"/>
        <end position="202"/>
    </location>
</feature>
<feature type="transmembrane region" description="Helical" evidence="1">
    <location>
        <begin position="78"/>
        <end position="98"/>
    </location>
</feature>
<protein>
    <recommendedName>
        <fullName evidence="2">Zinc-ribbon domain-containing protein</fullName>
    </recommendedName>
</protein>
<evidence type="ECO:0000256" key="1">
    <source>
        <dbReference type="SAM" id="Phobius"/>
    </source>
</evidence>
<dbReference type="Proteomes" id="UP000231469">
    <property type="component" value="Unassembled WGS sequence"/>
</dbReference>
<feature type="domain" description="Zinc-ribbon" evidence="2">
    <location>
        <begin position="2"/>
        <end position="20"/>
    </location>
</feature>
<accession>A0A2M7VJW6</accession>
<dbReference type="Pfam" id="PF13240">
    <property type="entry name" value="Zn_Ribbon_1"/>
    <property type="match status" value="1"/>
</dbReference>
<comment type="caution">
    <text evidence="3">The sequence shown here is derived from an EMBL/GenBank/DDBJ whole genome shotgun (WGS) entry which is preliminary data.</text>
</comment>
<organism evidence="3 4">
    <name type="scientific">bacterium (Candidatus Gribaldobacteria) CG_4_10_14_0_2_um_filter_36_18</name>
    <dbReference type="NCBI Taxonomy" id="2014264"/>
    <lineage>
        <taxon>Bacteria</taxon>
        <taxon>Candidatus Gribaldobacteria</taxon>
    </lineage>
</organism>
<reference evidence="4" key="1">
    <citation type="submission" date="2017-09" db="EMBL/GenBank/DDBJ databases">
        <title>Depth-based differentiation of microbial function through sediment-hosted aquifers and enrichment of novel symbionts in the deep terrestrial subsurface.</title>
        <authorList>
            <person name="Probst A.J."/>
            <person name="Ladd B."/>
            <person name="Jarett J.K."/>
            <person name="Geller-Mcgrath D.E."/>
            <person name="Sieber C.M.K."/>
            <person name="Emerson J.B."/>
            <person name="Anantharaman K."/>
            <person name="Thomas B.C."/>
            <person name="Malmstrom R."/>
            <person name="Stieglmeier M."/>
            <person name="Klingl A."/>
            <person name="Woyke T."/>
            <person name="Ryan C.M."/>
            <person name="Banfield J.F."/>
        </authorList>
    </citation>
    <scope>NUCLEOTIDE SEQUENCE [LARGE SCALE GENOMIC DNA]</scope>
</reference>
<gene>
    <name evidence="3" type="ORF">COX73_02575</name>
</gene>